<dbReference type="Pfam" id="PF01917">
    <property type="entry name" value="Flagellin_arch-type"/>
    <property type="match status" value="1"/>
</dbReference>
<dbReference type="GO" id="GO:0097589">
    <property type="term" value="C:archaeal-type flagellum"/>
    <property type="evidence" value="ECO:0007669"/>
    <property type="project" value="UniProtKB-SubCell"/>
</dbReference>
<keyword evidence="5" id="KW-0812">Transmembrane</keyword>
<name>A0A0W1SV74_9EURY</name>
<dbReference type="EMBL" id="LOPV01000059">
    <property type="protein sequence ID" value="KTG30347.1"/>
    <property type="molecule type" value="Genomic_DNA"/>
</dbReference>
<protein>
    <recommendedName>
        <fullName evidence="4">Flagellin</fullName>
    </recommendedName>
</protein>
<dbReference type="OrthoDB" id="102632at2157"/>
<comment type="caution">
    <text evidence="6">The sequence shown here is derived from an EMBL/GenBank/DDBJ whole genome shotgun (WGS) entry which is preliminary data.</text>
</comment>
<dbReference type="GO" id="GO:0005198">
    <property type="term" value="F:structural molecule activity"/>
    <property type="evidence" value="ECO:0007669"/>
    <property type="project" value="InterPro"/>
</dbReference>
<gene>
    <name evidence="6" type="ORF">AUR66_08285</name>
</gene>
<evidence type="ECO:0000313" key="6">
    <source>
        <dbReference type="EMBL" id="KTG30347.1"/>
    </source>
</evidence>
<dbReference type="Proteomes" id="UP000053157">
    <property type="component" value="Unassembled WGS sequence"/>
</dbReference>
<comment type="function">
    <text evidence="4">Flagellin is the subunit protein which polymerizes to form the filaments of archaeal flagella.</text>
</comment>
<dbReference type="PANTHER" id="PTHR35903:SF1">
    <property type="entry name" value="FLAGELLIN B1"/>
    <property type="match status" value="1"/>
</dbReference>
<dbReference type="NCBIfam" id="TIGR02537">
    <property type="entry name" value="arch_flag_Nterm"/>
    <property type="match status" value="1"/>
</dbReference>
<dbReference type="AlphaFoldDB" id="A0A0W1SV74"/>
<evidence type="ECO:0000256" key="4">
    <source>
        <dbReference type="RuleBase" id="RU361282"/>
    </source>
</evidence>
<organism evidence="6 7">
    <name type="scientific">Haloferax profundi</name>
    <dbReference type="NCBI Taxonomy" id="1544718"/>
    <lineage>
        <taxon>Archaea</taxon>
        <taxon>Methanobacteriati</taxon>
        <taxon>Methanobacteriota</taxon>
        <taxon>Stenosarchaea group</taxon>
        <taxon>Halobacteria</taxon>
        <taxon>Halobacteriales</taxon>
        <taxon>Haloferacaceae</taxon>
        <taxon>Haloferax</taxon>
    </lineage>
</organism>
<proteinExistence type="inferred from homology"/>
<feature type="transmembrane region" description="Helical" evidence="5">
    <location>
        <begin position="12"/>
        <end position="36"/>
    </location>
</feature>
<keyword evidence="5" id="KW-0472">Membrane</keyword>
<dbReference type="PANTHER" id="PTHR35903">
    <property type="entry name" value="FLAGELLIN B1"/>
    <property type="match status" value="1"/>
</dbReference>
<comment type="similarity">
    <text evidence="2 4">Belongs to the archaeal flagellin family.</text>
</comment>
<dbReference type="GO" id="GO:0097588">
    <property type="term" value="P:archaeal or bacterial-type flagellum-dependent cell motility"/>
    <property type="evidence" value="ECO:0007669"/>
    <property type="project" value="InterPro"/>
</dbReference>
<keyword evidence="7" id="KW-1185">Reference proteome</keyword>
<sequence>MNLKLLKEDRGQVGIGTLIVFIAMVLVAAIAAGVLVDTAGFLQDQAQETGQQSSAQVTDRLQITSVYGETKIADTDTAAGGSLYAFYDTNTAADSAGDGTISNNIAAVQKLNFIVMKAPGAGDIQIEEVTINWIGDAGAEQLKLTEGSVTDGGDVQIYEIADSDGDPNILSDSSERSRVEITLNPDADSGNPANGLDVIPAGSDVTVEFTTEAGATVTKTITVPPTIETGGVVSL</sequence>
<comment type="subcellular location">
    <subcellularLocation>
        <location evidence="1 4">Archaeal flagellum</location>
    </subcellularLocation>
</comment>
<evidence type="ECO:0000256" key="3">
    <source>
        <dbReference type="ARBA" id="ARBA00022440"/>
    </source>
</evidence>
<keyword evidence="3 4" id="KW-0974">Archaeal flagellum</keyword>
<accession>A0A0W1SV74</accession>
<dbReference type="RefSeq" id="WP_058571082.1">
    <property type="nucleotide sequence ID" value="NZ_LOPV01000059.1"/>
</dbReference>
<dbReference type="InterPro" id="IPR002774">
    <property type="entry name" value="Flagellin_arc-type"/>
</dbReference>
<evidence type="ECO:0000256" key="2">
    <source>
        <dbReference type="ARBA" id="ARBA00010256"/>
    </source>
</evidence>
<evidence type="ECO:0000256" key="5">
    <source>
        <dbReference type="SAM" id="Phobius"/>
    </source>
</evidence>
<dbReference type="InterPro" id="IPR013373">
    <property type="entry name" value="Flagellin/pilin_N_arc"/>
</dbReference>
<evidence type="ECO:0000256" key="1">
    <source>
        <dbReference type="ARBA" id="ARBA00004618"/>
    </source>
</evidence>
<reference evidence="6 7" key="1">
    <citation type="submission" date="2015-12" db="EMBL/GenBank/DDBJ databases">
        <title>Haloferax profundi sp. nov. isolated from the Discovery deep brine-seawater interface in the Red Sea.</title>
        <authorList>
            <person name="Zhang G."/>
            <person name="Stingl U."/>
            <person name="Rashid M."/>
        </authorList>
    </citation>
    <scope>NUCLEOTIDE SEQUENCE [LARGE SCALE GENOMIC DNA]</scope>
    <source>
        <strain evidence="6 7">SB29</strain>
    </source>
</reference>
<keyword evidence="5" id="KW-1133">Transmembrane helix</keyword>
<evidence type="ECO:0000313" key="7">
    <source>
        <dbReference type="Proteomes" id="UP000053157"/>
    </source>
</evidence>